<dbReference type="PROSITE" id="PS50943">
    <property type="entry name" value="HTH_CROC1"/>
    <property type="match status" value="1"/>
</dbReference>
<accession>A0A934IV91</accession>
<dbReference type="Pfam" id="PF01381">
    <property type="entry name" value="HTH_3"/>
    <property type="match status" value="1"/>
</dbReference>
<evidence type="ECO:0000259" key="1">
    <source>
        <dbReference type="PROSITE" id="PS50943"/>
    </source>
</evidence>
<reference evidence="2" key="1">
    <citation type="submission" date="2020-12" db="EMBL/GenBank/DDBJ databases">
        <title>Devosia sp. MSA67 isolated from Mo River.</title>
        <authorList>
            <person name="Ma F."/>
            <person name="Zi Z."/>
        </authorList>
    </citation>
    <scope>NUCLEOTIDE SEQUENCE</scope>
    <source>
        <strain evidence="2">MSA67</strain>
    </source>
</reference>
<dbReference type="InterPro" id="IPR001387">
    <property type="entry name" value="Cro/C1-type_HTH"/>
</dbReference>
<protein>
    <submittedName>
        <fullName evidence="2">Helix-turn-helix transcriptional regulator</fullName>
    </submittedName>
</protein>
<organism evidence="2 3">
    <name type="scientific">Devosia sediminis</name>
    <dbReference type="NCBI Taxonomy" id="2798801"/>
    <lineage>
        <taxon>Bacteria</taxon>
        <taxon>Pseudomonadati</taxon>
        <taxon>Pseudomonadota</taxon>
        <taxon>Alphaproteobacteria</taxon>
        <taxon>Hyphomicrobiales</taxon>
        <taxon>Devosiaceae</taxon>
        <taxon>Devosia</taxon>
    </lineage>
</organism>
<feature type="domain" description="HTH cro/C1-type" evidence="1">
    <location>
        <begin position="22"/>
        <end position="76"/>
    </location>
</feature>
<dbReference type="InterPro" id="IPR010982">
    <property type="entry name" value="Lambda_DNA-bd_dom_sf"/>
</dbReference>
<dbReference type="CDD" id="cd00093">
    <property type="entry name" value="HTH_XRE"/>
    <property type="match status" value="1"/>
</dbReference>
<evidence type="ECO:0000313" key="3">
    <source>
        <dbReference type="Proteomes" id="UP000602124"/>
    </source>
</evidence>
<evidence type="ECO:0000313" key="2">
    <source>
        <dbReference type="EMBL" id="MBJ3783625.1"/>
    </source>
</evidence>
<dbReference type="SUPFAM" id="SSF47413">
    <property type="entry name" value="lambda repressor-like DNA-binding domains"/>
    <property type="match status" value="1"/>
</dbReference>
<proteinExistence type="predicted"/>
<name>A0A934IV91_9HYPH</name>
<gene>
    <name evidence="2" type="ORF">JEQ47_02720</name>
</gene>
<dbReference type="Gene3D" id="1.10.260.40">
    <property type="entry name" value="lambda repressor-like DNA-binding domains"/>
    <property type="match status" value="1"/>
</dbReference>
<sequence length="97" mass="10379">MPLKSIRRTSSLALSQPNAAQIRAARALLDWSQQILAERSGIARRTVAAIETGDDRVTAESIRAVQGALEAEGIVFLGLEGGAPGVKHSRECDPDER</sequence>
<dbReference type="AlphaFoldDB" id="A0A934IV91"/>
<keyword evidence="3" id="KW-1185">Reference proteome</keyword>
<dbReference type="EMBL" id="JAEKMH010000001">
    <property type="protein sequence ID" value="MBJ3783625.1"/>
    <property type="molecule type" value="Genomic_DNA"/>
</dbReference>
<dbReference type="Proteomes" id="UP000602124">
    <property type="component" value="Unassembled WGS sequence"/>
</dbReference>
<comment type="caution">
    <text evidence="2">The sequence shown here is derived from an EMBL/GenBank/DDBJ whole genome shotgun (WGS) entry which is preliminary data.</text>
</comment>
<dbReference type="SMART" id="SM00530">
    <property type="entry name" value="HTH_XRE"/>
    <property type="match status" value="1"/>
</dbReference>
<dbReference type="GO" id="GO:0003677">
    <property type="term" value="F:DNA binding"/>
    <property type="evidence" value="ECO:0007669"/>
    <property type="project" value="InterPro"/>
</dbReference>